<keyword evidence="2" id="KW-0521">NADP</keyword>
<evidence type="ECO:0000256" key="2">
    <source>
        <dbReference type="ARBA" id="ARBA00022857"/>
    </source>
</evidence>
<gene>
    <name evidence="4" type="ORF">CLO192961_LOCUS218181</name>
</gene>
<reference evidence="4 5" key="1">
    <citation type="submission" date="2019-06" db="EMBL/GenBank/DDBJ databases">
        <authorList>
            <person name="Broberg M."/>
        </authorList>
    </citation>
    <scope>NUCLEOTIDE SEQUENCE [LARGE SCALE GENOMIC DNA]</scope>
</reference>
<dbReference type="Pfam" id="PF00106">
    <property type="entry name" value="adh_short"/>
    <property type="match status" value="1"/>
</dbReference>
<proteinExistence type="inferred from homology"/>
<dbReference type="Gene3D" id="3.40.50.720">
    <property type="entry name" value="NAD(P)-binding Rossmann-like Domain"/>
    <property type="match status" value="1"/>
</dbReference>
<name>A0ABY6U9A8_BIOOC</name>
<comment type="caution">
    <text evidence="4">The sequence shown here is derived from an EMBL/GenBank/DDBJ whole genome shotgun (WGS) entry which is preliminary data.</text>
</comment>
<dbReference type="PANTHER" id="PTHR24320">
    <property type="entry name" value="RETINOL DEHYDROGENASE"/>
    <property type="match status" value="1"/>
</dbReference>
<dbReference type="InterPro" id="IPR002347">
    <property type="entry name" value="SDR_fam"/>
</dbReference>
<dbReference type="PANTHER" id="PTHR24320:SF252">
    <property type="entry name" value="DEHYDROGENASE_REDUCTASE FAMILY PROTEIN, PUTATIVE (AFU_ORTHOLOGUE AFUA_3G08550)-RELATED"/>
    <property type="match status" value="1"/>
</dbReference>
<protein>
    <recommendedName>
        <fullName evidence="6">Short-chain dehydrogenase/reductase family protein</fullName>
    </recommendedName>
</protein>
<keyword evidence="3" id="KW-0560">Oxidoreductase</keyword>
<keyword evidence="5" id="KW-1185">Reference proteome</keyword>
<organism evidence="4 5">
    <name type="scientific">Bionectria ochroleuca</name>
    <name type="common">Gliocladium roseum</name>
    <dbReference type="NCBI Taxonomy" id="29856"/>
    <lineage>
        <taxon>Eukaryota</taxon>
        <taxon>Fungi</taxon>
        <taxon>Dikarya</taxon>
        <taxon>Ascomycota</taxon>
        <taxon>Pezizomycotina</taxon>
        <taxon>Sordariomycetes</taxon>
        <taxon>Hypocreomycetidae</taxon>
        <taxon>Hypocreales</taxon>
        <taxon>Bionectriaceae</taxon>
        <taxon>Clonostachys</taxon>
    </lineage>
</organism>
<evidence type="ECO:0000256" key="1">
    <source>
        <dbReference type="ARBA" id="ARBA00006484"/>
    </source>
</evidence>
<dbReference type="SUPFAM" id="SSF51735">
    <property type="entry name" value="NAD(P)-binding Rossmann-fold domains"/>
    <property type="match status" value="1"/>
</dbReference>
<comment type="similarity">
    <text evidence="1">Belongs to the short-chain dehydrogenases/reductases (SDR) family.</text>
</comment>
<dbReference type="InterPro" id="IPR036291">
    <property type="entry name" value="NAD(P)-bd_dom_sf"/>
</dbReference>
<evidence type="ECO:0000256" key="3">
    <source>
        <dbReference type="ARBA" id="ARBA00023002"/>
    </source>
</evidence>
<evidence type="ECO:0000313" key="4">
    <source>
        <dbReference type="EMBL" id="VUC27691.1"/>
    </source>
</evidence>
<dbReference type="PRINTS" id="PR00081">
    <property type="entry name" value="GDHRDH"/>
</dbReference>
<dbReference type="EMBL" id="CABFNS010000774">
    <property type="protein sequence ID" value="VUC27691.1"/>
    <property type="molecule type" value="Genomic_DNA"/>
</dbReference>
<accession>A0ABY6U9A8</accession>
<dbReference type="Proteomes" id="UP000766486">
    <property type="component" value="Unassembled WGS sequence"/>
</dbReference>
<evidence type="ECO:0008006" key="6">
    <source>
        <dbReference type="Google" id="ProtNLM"/>
    </source>
</evidence>
<evidence type="ECO:0000313" key="5">
    <source>
        <dbReference type="Proteomes" id="UP000766486"/>
    </source>
</evidence>
<sequence length="344" mass="38104">MSAQLEKDLPWESSMLGILYKQLFVPQKPQTKGISLSGQTAVVTGSNGGLGLEASRQLLQLGLSRLIMAVRSQASGDEAAEVLRNKFPHADIQVWLLDMADYHSIHAFTKRYQGLGRVDYTILNAAVQSSNFEHHERTGHELVFQVNYVSTVLLCMLLAPILKDMKHTGATVKPPVLSIVGSDTMYLSKFSPAGPVFPRMDNPGSYERMTQYMDSKLLLMIFINRLAQQIGPDDVIINVCNPGMVAGTGLGRNGSQNPGFVEKYLLPLFVKTLGRSVQSGASVYIHALLDEGKKGHGSFISDWDIKPYPRLLYVNEGQEFSERLWQETMEELRPALGEVIGLYS</sequence>